<evidence type="ECO:0000256" key="1">
    <source>
        <dbReference type="SAM" id="Phobius"/>
    </source>
</evidence>
<keyword evidence="1" id="KW-0472">Membrane</keyword>
<accession>A0ABR9RTF7</accession>
<reference evidence="2 3" key="1">
    <citation type="submission" date="2020-10" db="EMBL/GenBank/DDBJ databases">
        <title>Nocardioides sp. isolated from sludge.</title>
        <authorList>
            <person name="Zhang X."/>
        </authorList>
    </citation>
    <scope>NUCLEOTIDE SEQUENCE [LARGE SCALE GENOMIC DNA]</scope>
    <source>
        <strain evidence="2 3">Y6</strain>
    </source>
</reference>
<evidence type="ECO:0000313" key="2">
    <source>
        <dbReference type="EMBL" id="MBE7324813.1"/>
    </source>
</evidence>
<feature type="transmembrane region" description="Helical" evidence="1">
    <location>
        <begin position="20"/>
        <end position="40"/>
    </location>
</feature>
<evidence type="ECO:0000313" key="3">
    <source>
        <dbReference type="Proteomes" id="UP000756387"/>
    </source>
</evidence>
<feature type="transmembrane region" description="Helical" evidence="1">
    <location>
        <begin position="149"/>
        <end position="170"/>
    </location>
</feature>
<comment type="caution">
    <text evidence="2">The sequence shown here is derived from an EMBL/GenBank/DDBJ whole genome shotgun (WGS) entry which is preliminary data.</text>
</comment>
<keyword evidence="1" id="KW-0812">Transmembrane</keyword>
<keyword evidence="1" id="KW-1133">Transmembrane helix</keyword>
<name>A0ABR9RTF7_9ACTN</name>
<feature type="transmembrane region" description="Helical" evidence="1">
    <location>
        <begin position="46"/>
        <end position="68"/>
    </location>
</feature>
<dbReference type="RefSeq" id="WP_193638143.1">
    <property type="nucleotide sequence ID" value="NZ_JADCSA010000007.1"/>
</dbReference>
<sequence length="274" mass="29046">MSAYEYVRTVWPAQGRAYSLLLLEAGWASVFILFCLAGGAANWPGITFFLAYLSALTAVVLLSLIVVLRESDRTETKIKPRAVNALDYLVGSGSVPFATSALGALGGAALVGPLRAGATLLSPINLASNAIKPIFIRRIAHNVAQSPKLSFLASMAIAAALLPAAVIVQFLPFAWGEQLFGETWQTASTVVLPLAFEAILGVFTSIAFAAHRAHRAGLRTLLTRAALGSLRVGAVCWAGLTYGLTGAAWALPCVTLVGVFVWWTSYVKLARRKT</sequence>
<feature type="transmembrane region" description="Helical" evidence="1">
    <location>
        <begin position="116"/>
        <end position="137"/>
    </location>
</feature>
<feature type="transmembrane region" description="Helical" evidence="1">
    <location>
        <begin position="88"/>
        <end position="110"/>
    </location>
</feature>
<feature type="transmembrane region" description="Helical" evidence="1">
    <location>
        <begin position="190"/>
        <end position="209"/>
    </location>
</feature>
<gene>
    <name evidence="2" type="ORF">IEQ44_09115</name>
</gene>
<dbReference type="EMBL" id="JADCSA010000007">
    <property type="protein sequence ID" value="MBE7324813.1"/>
    <property type="molecule type" value="Genomic_DNA"/>
</dbReference>
<feature type="transmembrane region" description="Helical" evidence="1">
    <location>
        <begin position="246"/>
        <end position="267"/>
    </location>
</feature>
<protein>
    <submittedName>
        <fullName evidence="2">Uncharacterized protein</fullName>
    </submittedName>
</protein>
<feature type="transmembrane region" description="Helical" evidence="1">
    <location>
        <begin position="221"/>
        <end position="240"/>
    </location>
</feature>
<proteinExistence type="predicted"/>
<dbReference type="Proteomes" id="UP000756387">
    <property type="component" value="Unassembled WGS sequence"/>
</dbReference>
<keyword evidence="3" id="KW-1185">Reference proteome</keyword>
<organism evidence="2 3">
    <name type="scientific">Nocardioides malaquae</name>
    <dbReference type="NCBI Taxonomy" id="2773426"/>
    <lineage>
        <taxon>Bacteria</taxon>
        <taxon>Bacillati</taxon>
        <taxon>Actinomycetota</taxon>
        <taxon>Actinomycetes</taxon>
        <taxon>Propionibacteriales</taxon>
        <taxon>Nocardioidaceae</taxon>
        <taxon>Nocardioides</taxon>
    </lineage>
</organism>